<evidence type="ECO:0000256" key="1">
    <source>
        <dbReference type="SAM" id="SignalP"/>
    </source>
</evidence>
<dbReference type="SUPFAM" id="SSF49777">
    <property type="entry name" value="PEBP-like"/>
    <property type="match status" value="1"/>
</dbReference>
<protein>
    <recommendedName>
        <fullName evidence="4">Phospholipid-binding protein, PBP family</fullName>
    </recommendedName>
</protein>
<dbReference type="EMBL" id="FWXF01000007">
    <property type="protein sequence ID" value="SMC23021.1"/>
    <property type="molecule type" value="Genomic_DNA"/>
</dbReference>
<feature type="chain" id="PRO_5012348197" description="Phospholipid-binding protein, PBP family" evidence="1">
    <location>
        <begin position="24"/>
        <end position="180"/>
    </location>
</feature>
<dbReference type="AlphaFoldDB" id="A0A1W1XHN5"/>
<accession>A0A1W1XHN5</accession>
<evidence type="ECO:0000313" key="2">
    <source>
        <dbReference type="EMBL" id="SMC23021.1"/>
    </source>
</evidence>
<dbReference type="PANTHER" id="PTHR30289">
    <property type="entry name" value="UNCHARACTERIZED PROTEIN YBCL-RELATED"/>
    <property type="match status" value="1"/>
</dbReference>
<dbReference type="NCBIfam" id="TIGR00481">
    <property type="entry name" value="YbhB/YbcL family Raf kinase inhibitor-like protein"/>
    <property type="match status" value="1"/>
</dbReference>
<feature type="signal peptide" evidence="1">
    <location>
        <begin position="1"/>
        <end position="23"/>
    </location>
</feature>
<dbReference type="CDD" id="cd00865">
    <property type="entry name" value="PEBP_bact_arch"/>
    <property type="match status" value="1"/>
</dbReference>
<dbReference type="Gene3D" id="3.90.280.10">
    <property type="entry name" value="PEBP-like"/>
    <property type="match status" value="1"/>
</dbReference>
<sequence length="180" mass="19468">MKVKMMAMMVLAWMMSWALPVAAGDLELRSPAFADGGRIPLRYVMPAAGGNNLSLALTWTGVPDRARSLALSVVDPHPVANNWLHWLVVDIPPEVGGLKEGASGRSMPRGCRELLNSFGFRGYGGPQPPRGTGDHPYVVTLYALDRDRLAIGDQAGLEGFLRAVRGHVLEKATLTGYFGR</sequence>
<dbReference type="Pfam" id="PF01161">
    <property type="entry name" value="PBP"/>
    <property type="match status" value="1"/>
</dbReference>
<dbReference type="InterPro" id="IPR036610">
    <property type="entry name" value="PEBP-like_sf"/>
</dbReference>
<organism evidence="2 3">
    <name type="scientific">Desulfacinum hydrothermale DSM 13146</name>
    <dbReference type="NCBI Taxonomy" id="1121390"/>
    <lineage>
        <taxon>Bacteria</taxon>
        <taxon>Pseudomonadati</taxon>
        <taxon>Thermodesulfobacteriota</taxon>
        <taxon>Syntrophobacteria</taxon>
        <taxon>Syntrophobacterales</taxon>
        <taxon>Syntrophobacteraceae</taxon>
        <taxon>Desulfacinum</taxon>
    </lineage>
</organism>
<dbReference type="InterPro" id="IPR008914">
    <property type="entry name" value="PEBP"/>
</dbReference>
<dbReference type="PANTHER" id="PTHR30289:SF1">
    <property type="entry name" value="PEBP (PHOSPHATIDYLETHANOLAMINE-BINDING PROTEIN) FAMILY PROTEIN"/>
    <property type="match status" value="1"/>
</dbReference>
<dbReference type="STRING" id="1121390.SAMN02746041_01625"/>
<dbReference type="RefSeq" id="WP_245802386.1">
    <property type="nucleotide sequence ID" value="NZ_FWXF01000007.1"/>
</dbReference>
<keyword evidence="3" id="KW-1185">Reference proteome</keyword>
<evidence type="ECO:0008006" key="4">
    <source>
        <dbReference type="Google" id="ProtNLM"/>
    </source>
</evidence>
<dbReference type="Proteomes" id="UP000192783">
    <property type="component" value="Unassembled WGS sequence"/>
</dbReference>
<proteinExistence type="predicted"/>
<reference evidence="2 3" key="1">
    <citation type="submission" date="2017-04" db="EMBL/GenBank/DDBJ databases">
        <authorList>
            <person name="Afonso C.L."/>
            <person name="Miller P.J."/>
            <person name="Scott M.A."/>
            <person name="Spackman E."/>
            <person name="Goraichik I."/>
            <person name="Dimitrov K.M."/>
            <person name="Suarez D.L."/>
            <person name="Swayne D.E."/>
        </authorList>
    </citation>
    <scope>NUCLEOTIDE SEQUENCE [LARGE SCALE GENOMIC DNA]</scope>
    <source>
        <strain evidence="2 3">DSM 13146</strain>
    </source>
</reference>
<name>A0A1W1XHN5_9BACT</name>
<evidence type="ECO:0000313" key="3">
    <source>
        <dbReference type="Proteomes" id="UP000192783"/>
    </source>
</evidence>
<gene>
    <name evidence="2" type="ORF">SAMN02746041_01625</name>
</gene>
<dbReference type="InterPro" id="IPR005247">
    <property type="entry name" value="YbhB_YbcL/LppC-like"/>
</dbReference>
<keyword evidence="1" id="KW-0732">Signal</keyword>